<dbReference type="EMBL" id="BGPR01000115">
    <property type="protein sequence ID" value="GBL95882.1"/>
    <property type="molecule type" value="Genomic_DNA"/>
</dbReference>
<proteinExistence type="predicted"/>
<dbReference type="AlphaFoldDB" id="A0A4Y2BUK6"/>
<feature type="region of interest" description="Disordered" evidence="1">
    <location>
        <begin position="1"/>
        <end position="20"/>
    </location>
</feature>
<feature type="non-terminal residue" evidence="2">
    <location>
        <position position="20"/>
    </location>
</feature>
<accession>A0A4Y2BUK6</accession>
<reference evidence="2 3" key="1">
    <citation type="journal article" date="2019" name="Sci. Rep.">
        <title>Orb-weaving spider Araneus ventricosus genome elucidates the spidroin gene catalogue.</title>
        <authorList>
            <person name="Kono N."/>
            <person name="Nakamura H."/>
            <person name="Ohtoshi R."/>
            <person name="Moran D.A.P."/>
            <person name="Shinohara A."/>
            <person name="Yoshida Y."/>
            <person name="Fujiwara M."/>
            <person name="Mori M."/>
            <person name="Tomita M."/>
            <person name="Arakawa K."/>
        </authorList>
    </citation>
    <scope>NUCLEOTIDE SEQUENCE [LARGE SCALE GENOMIC DNA]</scope>
</reference>
<comment type="caution">
    <text evidence="2">The sequence shown here is derived from an EMBL/GenBank/DDBJ whole genome shotgun (WGS) entry which is preliminary data.</text>
</comment>
<sequence length="20" mass="2183">PDGAIAEKTVRISPTTVHKY</sequence>
<evidence type="ECO:0000313" key="3">
    <source>
        <dbReference type="Proteomes" id="UP000499080"/>
    </source>
</evidence>
<name>A0A4Y2BUK6_ARAVE</name>
<protein>
    <submittedName>
        <fullName evidence="2">Uncharacterized protein</fullName>
    </submittedName>
</protein>
<evidence type="ECO:0000256" key="1">
    <source>
        <dbReference type="SAM" id="MobiDB-lite"/>
    </source>
</evidence>
<dbReference type="Proteomes" id="UP000499080">
    <property type="component" value="Unassembled WGS sequence"/>
</dbReference>
<organism evidence="2 3">
    <name type="scientific">Araneus ventricosus</name>
    <name type="common">Orbweaver spider</name>
    <name type="synonym">Epeira ventricosa</name>
    <dbReference type="NCBI Taxonomy" id="182803"/>
    <lineage>
        <taxon>Eukaryota</taxon>
        <taxon>Metazoa</taxon>
        <taxon>Ecdysozoa</taxon>
        <taxon>Arthropoda</taxon>
        <taxon>Chelicerata</taxon>
        <taxon>Arachnida</taxon>
        <taxon>Araneae</taxon>
        <taxon>Araneomorphae</taxon>
        <taxon>Entelegynae</taxon>
        <taxon>Araneoidea</taxon>
        <taxon>Araneidae</taxon>
        <taxon>Araneus</taxon>
    </lineage>
</organism>
<feature type="non-terminal residue" evidence="2">
    <location>
        <position position="1"/>
    </location>
</feature>
<keyword evidence="3" id="KW-1185">Reference proteome</keyword>
<evidence type="ECO:0000313" key="2">
    <source>
        <dbReference type="EMBL" id="GBL95882.1"/>
    </source>
</evidence>
<gene>
    <name evidence="2" type="ORF">AVEN_227125_1</name>
</gene>